<feature type="region of interest" description="Disordered" evidence="1">
    <location>
        <begin position="439"/>
        <end position="463"/>
    </location>
</feature>
<dbReference type="Pfam" id="PF05340">
    <property type="entry name" value="DUF740"/>
    <property type="match status" value="2"/>
</dbReference>
<dbReference type="AlphaFoldDB" id="A0A0D2MG89"/>
<dbReference type="EMBL" id="JABEZZ010000002">
    <property type="protein sequence ID" value="MBA0581527.1"/>
    <property type="molecule type" value="Genomic_DNA"/>
</dbReference>
<dbReference type="KEGG" id="gra:105786531"/>
<feature type="region of interest" description="Disordered" evidence="1">
    <location>
        <begin position="261"/>
        <end position="290"/>
    </location>
</feature>
<feature type="compositionally biased region" description="Polar residues" evidence="1">
    <location>
        <begin position="92"/>
        <end position="101"/>
    </location>
</feature>
<feature type="compositionally biased region" description="Pro residues" evidence="1">
    <location>
        <begin position="1"/>
        <end position="17"/>
    </location>
</feature>
<reference evidence="3 5" key="2">
    <citation type="journal article" date="2019" name="Genome Biol. Evol.">
        <title>Insights into the evolution of the New World diploid cottons (Gossypium, subgenus Houzingenia) based on genome sequencing.</title>
        <authorList>
            <person name="Grover C.E."/>
            <person name="Arick M.A. 2nd"/>
            <person name="Thrash A."/>
            <person name="Conover J.L."/>
            <person name="Sanders W.S."/>
            <person name="Peterson D.G."/>
            <person name="Frelichowski J.E."/>
            <person name="Scheffler J.A."/>
            <person name="Scheffler B.E."/>
            <person name="Wendel J.F."/>
        </authorList>
    </citation>
    <scope>NUCLEOTIDE SEQUENCE [LARGE SCALE GENOMIC DNA]</scope>
    <source>
        <strain evidence="3">8</strain>
        <tissue evidence="3">Leaf</tissue>
    </source>
</reference>
<dbReference type="OMA" id="EDAEHNS"/>
<evidence type="ECO:0000313" key="4">
    <source>
        <dbReference type="Proteomes" id="UP000032304"/>
    </source>
</evidence>
<dbReference type="Proteomes" id="UP000032304">
    <property type="component" value="Chromosome 2"/>
</dbReference>
<dbReference type="Gramene" id="KJB17022">
    <property type="protein sequence ID" value="KJB17022"/>
    <property type="gene ID" value="B456_002G261000"/>
</dbReference>
<proteinExistence type="predicted"/>
<organism evidence="2 4">
    <name type="scientific">Gossypium raimondii</name>
    <name type="common">Peruvian cotton</name>
    <name type="synonym">Gossypium klotzschianum subsp. raimondii</name>
    <dbReference type="NCBI Taxonomy" id="29730"/>
    <lineage>
        <taxon>Eukaryota</taxon>
        <taxon>Viridiplantae</taxon>
        <taxon>Streptophyta</taxon>
        <taxon>Embryophyta</taxon>
        <taxon>Tracheophyta</taxon>
        <taxon>Spermatophyta</taxon>
        <taxon>Magnoliopsida</taxon>
        <taxon>eudicotyledons</taxon>
        <taxon>Gunneridae</taxon>
        <taxon>Pentapetalae</taxon>
        <taxon>rosids</taxon>
        <taxon>malvids</taxon>
        <taxon>Malvales</taxon>
        <taxon>Malvaceae</taxon>
        <taxon>Malvoideae</taxon>
        <taxon>Gossypium</taxon>
    </lineage>
</organism>
<protein>
    <submittedName>
        <fullName evidence="2">Uncharacterized protein</fullName>
    </submittedName>
</protein>
<dbReference type="InterPro" id="IPR008004">
    <property type="entry name" value="OCTOPUS-like"/>
</dbReference>
<dbReference type="STRING" id="29730.A0A0D2MG89"/>
<evidence type="ECO:0000313" key="5">
    <source>
        <dbReference type="Proteomes" id="UP000593578"/>
    </source>
</evidence>
<dbReference type="OrthoDB" id="758624at2759"/>
<dbReference type="EMBL" id="CM001741">
    <property type="protein sequence ID" value="KJB17022.1"/>
    <property type="molecule type" value="Genomic_DNA"/>
</dbReference>
<feature type="compositionally biased region" description="Basic residues" evidence="1">
    <location>
        <begin position="451"/>
        <end position="463"/>
    </location>
</feature>
<gene>
    <name evidence="2" type="ORF">B456_002G261000</name>
    <name evidence="3" type="ORF">Gorai_023703</name>
</gene>
<dbReference type="PANTHER" id="PTHR31659:SF9">
    <property type="entry name" value="PROTEIN: UPF0503-LIKE PROTEIN, PUTATIVE (DUF740)-RELATED"/>
    <property type="match status" value="1"/>
</dbReference>
<reference evidence="3" key="3">
    <citation type="submission" date="2020-04" db="EMBL/GenBank/DDBJ databases">
        <authorList>
            <person name="Grover C.E."/>
            <person name="Arick M.A. II"/>
            <person name="Thrash A."/>
            <person name="Conover J.L."/>
            <person name="Sanders W.S."/>
            <person name="Peterson D.G."/>
            <person name="Scheffler J.A."/>
            <person name="Scheffler B.E."/>
            <person name="Wendel J.F."/>
        </authorList>
    </citation>
    <scope>NUCLEOTIDE SEQUENCE</scope>
    <source>
        <strain evidence="3">8</strain>
        <tissue evidence="3">Leaf</tissue>
    </source>
</reference>
<keyword evidence="4" id="KW-1185">Reference proteome</keyword>
<reference evidence="2 4" key="1">
    <citation type="journal article" date="2012" name="Nature">
        <title>Repeated polyploidization of Gossypium genomes and the evolution of spinnable cotton fibres.</title>
        <authorList>
            <person name="Paterson A.H."/>
            <person name="Wendel J.F."/>
            <person name="Gundlach H."/>
            <person name="Guo H."/>
            <person name="Jenkins J."/>
            <person name="Jin D."/>
            <person name="Llewellyn D."/>
            <person name="Showmaker K.C."/>
            <person name="Shu S."/>
            <person name="Udall J."/>
            <person name="Yoo M.J."/>
            <person name="Byers R."/>
            <person name="Chen W."/>
            <person name="Doron-Faigenboim A."/>
            <person name="Duke M.V."/>
            <person name="Gong L."/>
            <person name="Grimwood J."/>
            <person name="Grover C."/>
            <person name="Grupp K."/>
            <person name="Hu G."/>
            <person name="Lee T.H."/>
            <person name="Li J."/>
            <person name="Lin L."/>
            <person name="Liu T."/>
            <person name="Marler B.S."/>
            <person name="Page J.T."/>
            <person name="Roberts A.W."/>
            <person name="Romanel E."/>
            <person name="Sanders W.S."/>
            <person name="Szadkowski E."/>
            <person name="Tan X."/>
            <person name="Tang H."/>
            <person name="Xu C."/>
            <person name="Wang J."/>
            <person name="Wang Z."/>
            <person name="Zhang D."/>
            <person name="Zhang L."/>
            <person name="Ashrafi H."/>
            <person name="Bedon F."/>
            <person name="Bowers J.E."/>
            <person name="Brubaker C.L."/>
            <person name="Chee P.W."/>
            <person name="Das S."/>
            <person name="Gingle A.R."/>
            <person name="Haigler C.H."/>
            <person name="Harker D."/>
            <person name="Hoffmann L.V."/>
            <person name="Hovav R."/>
            <person name="Jones D.C."/>
            <person name="Lemke C."/>
            <person name="Mansoor S."/>
            <person name="ur Rahman M."/>
            <person name="Rainville L.N."/>
            <person name="Rambani A."/>
            <person name="Reddy U.K."/>
            <person name="Rong J.K."/>
            <person name="Saranga Y."/>
            <person name="Scheffler B.E."/>
            <person name="Scheffler J.A."/>
            <person name="Stelly D.M."/>
            <person name="Triplett B.A."/>
            <person name="Van Deynze A."/>
            <person name="Vaslin M.F."/>
            <person name="Waghmare V.N."/>
            <person name="Walford S.A."/>
            <person name="Wright R.J."/>
            <person name="Zaki E.A."/>
            <person name="Zhang T."/>
            <person name="Dennis E.S."/>
            <person name="Mayer K.F."/>
            <person name="Peterson D.G."/>
            <person name="Rokhsar D.S."/>
            <person name="Wang X."/>
            <person name="Schmutz J."/>
        </authorList>
    </citation>
    <scope>NUCLEOTIDE SEQUENCE [LARGE SCALE GENOMIC DNA]</scope>
</reference>
<sequence length="463" mass="51264">MNPTADPPLSQPQPPPHRPCDRHPEESFTTFCPSCLCERLAFLQPASTSSSSGKPPIAPSTTTAAAFKAIFKPPGGNGSRSSFLPELRRTKSFSASKNEGTNLGFEPQRKSCSLFSQEISDLGSSSIKTPTENDDVQIVEEEEQLKAMKDHMDLDSQTKKKTTFWSTASVFSKKLQQWRQKQKLKKPKNGDNGSVRLPLENPLGRRSCDIAPPRFSFDDSRFSFDEPRASWDGYLMGRTTTPFPKVPIATMVEDHPLTMDSINGESLPGGSAQTRDYYSDSRRRKSLDRSNSIRKTAAAVVAEIDELKSISTAKVSPAIVDSNSNSNSETFEISSFKDNASIIMNGDRTKKSKKWSTKAWNILGFIHRKNVNKNEDEDNYSRASGVERSYSYSESVSEPRLGFNPKLMRSSSSVSWRNLSRFGVESNGRLMFDTMSGGVGSGRKGGSGKCRGNHAHPVPKRLY</sequence>
<name>A0A0D2MG89_GOSRA</name>
<feature type="region of interest" description="Disordered" evidence="1">
    <location>
        <begin position="179"/>
        <end position="200"/>
    </location>
</feature>
<accession>A0A0D2MG89</accession>
<dbReference type="PANTHER" id="PTHR31659">
    <property type="entry name" value="PROTEIN: UPF0503-LIKE PROTEIN, PUTATIVE (DUF740)-RELATED"/>
    <property type="match status" value="1"/>
</dbReference>
<dbReference type="GO" id="GO:0005886">
    <property type="term" value="C:plasma membrane"/>
    <property type="evidence" value="ECO:0007669"/>
    <property type="project" value="TreeGrafter"/>
</dbReference>
<dbReference type="Proteomes" id="UP000593578">
    <property type="component" value="Unassembled WGS sequence"/>
</dbReference>
<evidence type="ECO:0000313" key="3">
    <source>
        <dbReference type="EMBL" id="MBA0581527.1"/>
    </source>
</evidence>
<feature type="region of interest" description="Disordered" evidence="1">
    <location>
        <begin position="1"/>
        <end position="25"/>
    </location>
</feature>
<feature type="compositionally biased region" description="Gly residues" evidence="1">
    <location>
        <begin position="439"/>
        <end position="449"/>
    </location>
</feature>
<evidence type="ECO:0000313" key="2">
    <source>
        <dbReference type="EMBL" id="KJB17022.1"/>
    </source>
</evidence>
<evidence type="ECO:0000256" key="1">
    <source>
        <dbReference type="SAM" id="MobiDB-lite"/>
    </source>
</evidence>
<feature type="region of interest" description="Disordered" evidence="1">
    <location>
        <begin position="70"/>
        <end position="102"/>
    </location>
</feature>
<dbReference type="eggNOG" id="ENOG502QR95">
    <property type="taxonomic scope" value="Eukaryota"/>
</dbReference>